<dbReference type="InterPro" id="IPR036058">
    <property type="entry name" value="Kazal_dom_sf"/>
</dbReference>
<evidence type="ECO:0000256" key="1">
    <source>
        <dbReference type="SAM" id="SignalP"/>
    </source>
</evidence>
<dbReference type="AlphaFoldDB" id="E2J791"/>
<reference evidence="3" key="1">
    <citation type="journal article" date="2012" name="Am. J. Trop. Med. Hyg.">
        <title>An insight into the sialotranscriptome of Triatoma matogrossensis, a kissing bug associated with fogo selvagem in South America.</title>
        <authorList>
            <person name="Assumpcao T.C."/>
            <person name="Eaton D.P."/>
            <person name="Pham V.M."/>
            <person name="Francischetti I.M."/>
            <person name="Aoki V."/>
            <person name="Hans-Filho G."/>
            <person name="Rivitti E.A."/>
            <person name="Valenzuela J.G."/>
            <person name="Diaz L.A."/>
            <person name="Ribeiro J.M."/>
        </authorList>
    </citation>
    <scope>NUCLEOTIDE SEQUENCE</scope>
    <source>
        <tissue evidence="3">Salivary gland</tissue>
    </source>
</reference>
<dbReference type="PROSITE" id="PS51465">
    <property type="entry name" value="KAZAL_2"/>
    <property type="match status" value="1"/>
</dbReference>
<sequence>MKLNISVLSVALITVFLMVGMFDSGEARCTFDCPPGNSNPVCGGRRRSDGRRERKTFRSRCKLLEVNNCQGGGWRVVSQGACPPAQPARTAQ</sequence>
<dbReference type="Pfam" id="PF07648">
    <property type="entry name" value="Kazal_2"/>
    <property type="match status" value="1"/>
</dbReference>
<dbReference type="SUPFAM" id="SSF100895">
    <property type="entry name" value="Kazal-type serine protease inhibitors"/>
    <property type="match status" value="1"/>
</dbReference>
<feature type="domain" description="Kazal-like" evidence="2">
    <location>
        <begin position="23"/>
        <end position="84"/>
    </location>
</feature>
<proteinExistence type="evidence at transcript level"/>
<dbReference type="Gene3D" id="3.30.60.30">
    <property type="match status" value="1"/>
</dbReference>
<evidence type="ECO:0000259" key="2">
    <source>
        <dbReference type="PROSITE" id="PS51465"/>
    </source>
</evidence>
<feature type="signal peptide" evidence="1">
    <location>
        <begin position="1"/>
        <end position="27"/>
    </location>
</feature>
<accession>E2J791</accession>
<feature type="chain" id="PRO_5003159759" evidence="1">
    <location>
        <begin position="28"/>
        <end position="92"/>
    </location>
</feature>
<protein>
    <submittedName>
        <fullName evidence="3">Salivary secreted kazaltype proteinase inhibitor</fullName>
    </submittedName>
</protein>
<organism evidence="3">
    <name type="scientific">Triatoma matogrossensis</name>
    <dbReference type="NCBI Taxonomy" id="162370"/>
    <lineage>
        <taxon>Eukaryota</taxon>
        <taxon>Metazoa</taxon>
        <taxon>Ecdysozoa</taxon>
        <taxon>Arthropoda</taxon>
        <taxon>Hexapoda</taxon>
        <taxon>Insecta</taxon>
        <taxon>Pterygota</taxon>
        <taxon>Neoptera</taxon>
        <taxon>Paraneoptera</taxon>
        <taxon>Hemiptera</taxon>
        <taxon>Heteroptera</taxon>
        <taxon>Panheteroptera</taxon>
        <taxon>Cimicomorpha</taxon>
        <taxon>Reduviidae</taxon>
        <taxon>Triatominae</taxon>
        <taxon>Triatoma</taxon>
    </lineage>
</organism>
<keyword evidence="1" id="KW-0732">Signal</keyword>
<dbReference type="EMBL" id="HP429309">
    <property type="protein sequence ID" value="ADN29809.1"/>
    <property type="molecule type" value="mRNA"/>
</dbReference>
<evidence type="ECO:0000313" key="3">
    <source>
        <dbReference type="EMBL" id="ADN29809.1"/>
    </source>
</evidence>
<dbReference type="InterPro" id="IPR002350">
    <property type="entry name" value="Kazal_dom"/>
</dbReference>
<name>E2J791_9HEMI</name>